<sequence>MNWMNDGIENVNQLADVRSQEEVKRKKESRSEKQKNLPVSFLDFNFKIDTSNHGEAQWEMGDGDTNILE</sequence>
<accession>A0A5M9JBM7</accession>
<feature type="region of interest" description="Disordered" evidence="1">
    <location>
        <begin position="15"/>
        <end position="34"/>
    </location>
</feature>
<feature type="compositionally biased region" description="Basic and acidic residues" evidence="1">
    <location>
        <begin position="18"/>
        <end position="34"/>
    </location>
</feature>
<dbReference type="EMBL" id="VICG01000013">
    <property type="protein sequence ID" value="KAA8566000.1"/>
    <property type="molecule type" value="Genomic_DNA"/>
</dbReference>
<keyword evidence="3" id="KW-1185">Reference proteome</keyword>
<organism evidence="2 3">
    <name type="scientific">Monilinia fructicola</name>
    <name type="common">Brown rot fungus</name>
    <name type="synonym">Ciboria fructicola</name>
    <dbReference type="NCBI Taxonomy" id="38448"/>
    <lineage>
        <taxon>Eukaryota</taxon>
        <taxon>Fungi</taxon>
        <taxon>Dikarya</taxon>
        <taxon>Ascomycota</taxon>
        <taxon>Pezizomycotina</taxon>
        <taxon>Leotiomycetes</taxon>
        <taxon>Helotiales</taxon>
        <taxon>Sclerotiniaceae</taxon>
        <taxon>Monilinia</taxon>
    </lineage>
</organism>
<evidence type="ECO:0000313" key="2">
    <source>
        <dbReference type="EMBL" id="KAA8566000.1"/>
    </source>
</evidence>
<protein>
    <submittedName>
        <fullName evidence="2">Uncharacterized protein</fullName>
    </submittedName>
</protein>
<dbReference type="Proteomes" id="UP000322873">
    <property type="component" value="Unassembled WGS sequence"/>
</dbReference>
<proteinExistence type="predicted"/>
<dbReference type="AlphaFoldDB" id="A0A5M9JBM7"/>
<reference evidence="2 3" key="1">
    <citation type="submission" date="2019-06" db="EMBL/GenBank/DDBJ databases">
        <title>Genome Sequence of the Brown Rot Fungal Pathogen Monilinia fructicola.</title>
        <authorList>
            <person name="De Miccolis Angelini R.M."/>
            <person name="Landi L."/>
            <person name="Abate D."/>
            <person name="Pollastro S."/>
            <person name="Romanazzi G."/>
            <person name="Faretra F."/>
        </authorList>
    </citation>
    <scope>NUCLEOTIDE SEQUENCE [LARGE SCALE GENOMIC DNA]</scope>
    <source>
        <strain evidence="2 3">Mfrc123</strain>
    </source>
</reference>
<comment type="caution">
    <text evidence="2">The sequence shown here is derived from an EMBL/GenBank/DDBJ whole genome shotgun (WGS) entry which is preliminary data.</text>
</comment>
<evidence type="ECO:0000313" key="3">
    <source>
        <dbReference type="Proteomes" id="UP000322873"/>
    </source>
</evidence>
<evidence type="ECO:0000256" key="1">
    <source>
        <dbReference type="SAM" id="MobiDB-lite"/>
    </source>
</evidence>
<gene>
    <name evidence="2" type="ORF">EYC84_009801</name>
</gene>
<name>A0A5M9JBM7_MONFR</name>